<evidence type="ECO:0000313" key="7">
    <source>
        <dbReference type="Proteomes" id="UP000269226"/>
    </source>
</evidence>
<comment type="similarity">
    <text evidence="1">Belongs to the peptidase C40 family.</text>
</comment>
<accession>A0A2Z5Y1R0</accession>
<evidence type="ECO:0000256" key="1">
    <source>
        <dbReference type="ARBA" id="ARBA00007074"/>
    </source>
</evidence>
<reference evidence="6 7" key="1">
    <citation type="submission" date="2018-01" db="EMBL/GenBank/DDBJ databases">
        <title>Whole genome sequence of Melissococcus plutonius DAT561.</title>
        <authorList>
            <person name="Okumura K."/>
            <person name="Takamatsu D."/>
            <person name="Okura M."/>
        </authorList>
    </citation>
    <scope>NUCLEOTIDE SEQUENCE [LARGE SCALE GENOMIC DNA]</scope>
    <source>
        <strain evidence="6 7">DAT561</strain>
    </source>
</reference>
<dbReference type="Pfam" id="PF05382">
    <property type="entry name" value="Amidase_5"/>
    <property type="match status" value="1"/>
</dbReference>
<dbReference type="Proteomes" id="UP000269226">
    <property type="component" value="Chromosome"/>
</dbReference>
<dbReference type="InterPro" id="IPR031898">
    <property type="entry name" value="ZoocinA_TRD"/>
</dbReference>
<evidence type="ECO:0000259" key="5">
    <source>
        <dbReference type="PROSITE" id="PS51935"/>
    </source>
</evidence>
<keyword evidence="3 6" id="KW-0378">Hydrolase</keyword>
<name>A0A2Z5Y1R0_9ENTE</name>
<dbReference type="Gene3D" id="2.40.50.670">
    <property type="match status" value="1"/>
</dbReference>
<dbReference type="Gene3D" id="3.90.1720.10">
    <property type="entry name" value="endopeptidase domain like (from Nostoc punctiforme)"/>
    <property type="match status" value="1"/>
</dbReference>
<keyword evidence="4" id="KW-0788">Thiol protease</keyword>
<dbReference type="GO" id="GO:0006508">
    <property type="term" value="P:proteolysis"/>
    <property type="evidence" value="ECO:0007669"/>
    <property type="project" value="UniProtKB-KW"/>
</dbReference>
<protein>
    <submittedName>
        <fullName evidence="6">Phage lysin, glycosyl hydrolase, family 25</fullName>
    </submittedName>
</protein>
<dbReference type="InterPro" id="IPR038263">
    <property type="entry name" value="Lytic_exo_TRD_sf"/>
</dbReference>
<dbReference type="GeneID" id="57043112"/>
<keyword evidence="2" id="KW-0645">Protease</keyword>
<dbReference type="PROSITE" id="PS51935">
    <property type="entry name" value="NLPC_P60"/>
    <property type="match status" value="1"/>
</dbReference>
<evidence type="ECO:0000256" key="3">
    <source>
        <dbReference type="ARBA" id="ARBA00022801"/>
    </source>
</evidence>
<organism evidence="6 7">
    <name type="scientific">Melissococcus plutonius</name>
    <dbReference type="NCBI Taxonomy" id="33970"/>
    <lineage>
        <taxon>Bacteria</taxon>
        <taxon>Bacillati</taxon>
        <taxon>Bacillota</taxon>
        <taxon>Bacilli</taxon>
        <taxon>Lactobacillales</taxon>
        <taxon>Enterococcaceae</taxon>
        <taxon>Melissococcus</taxon>
    </lineage>
</organism>
<dbReference type="InterPro" id="IPR008044">
    <property type="entry name" value="Phage_lysin"/>
</dbReference>
<feature type="domain" description="NlpC/P60" evidence="5">
    <location>
        <begin position="1"/>
        <end position="140"/>
    </location>
</feature>
<dbReference type="EMBL" id="AP018492">
    <property type="protein sequence ID" value="BBC60690.1"/>
    <property type="molecule type" value="Genomic_DNA"/>
</dbReference>
<evidence type="ECO:0000256" key="2">
    <source>
        <dbReference type="ARBA" id="ARBA00022670"/>
    </source>
</evidence>
<sequence length="260" mass="29639">MVDINKMIQWMEDRKGKVTYSMENRYGPNSYDCSSAVYYSLIAGGFLPQQNIIGNTESLFNDLEKNGWQQLKASNGYFDTHRGDIFIWGDRGSTAGSAGHTGIFVDNDNIIHCNYGYNGITVNNHDTIWGHNGKPTINIYRYDNGNQPNPPKRRYGYRVDDLKVVNGVWQVRNNYLVPVDFDWTENGIMPEDLDKINPVDGSMHPNQVFKVGDYFAFNPACVLSVDTPVMVSGWQFMKVNLRHTGIIWLSVYSKDHLIYG</sequence>
<dbReference type="Pfam" id="PF16775">
    <property type="entry name" value="ZoocinA_TRD"/>
    <property type="match status" value="1"/>
</dbReference>
<gene>
    <name evidence="6" type="ORF">DAT561_0555</name>
</gene>
<evidence type="ECO:0000313" key="6">
    <source>
        <dbReference type="EMBL" id="BBC60690.1"/>
    </source>
</evidence>
<evidence type="ECO:0000256" key="4">
    <source>
        <dbReference type="ARBA" id="ARBA00022807"/>
    </source>
</evidence>
<dbReference type="InterPro" id="IPR000064">
    <property type="entry name" value="NLP_P60_dom"/>
</dbReference>
<dbReference type="InterPro" id="IPR038765">
    <property type="entry name" value="Papain-like_cys_pep_sf"/>
</dbReference>
<proteinExistence type="inferred from homology"/>
<dbReference type="GO" id="GO:0008234">
    <property type="term" value="F:cysteine-type peptidase activity"/>
    <property type="evidence" value="ECO:0007669"/>
    <property type="project" value="UniProtKB-KW"/>
</dbReference>
<dbReference type="SUPFAM" id="SSF54001">
    <property type="entry name" value="Cysteine proteinases"/>
    <property type="match status" value="1"/>
</dbReference>
<dbReference type="AlphaFoldDB" id="A0A2Z5Y1R0"/>
<dbReference type="RefSeq" id="WP_013774333.1">
    <property type="nucleotide sequence ID" value="NZ_AP018492.1"/>
</dbReference>